<keyword evidence="3" id="KW-1185">Reference proteome</keyword>
<keyword evidence="1" id="KW-1133">Transmembrane helix</keyword>
<proteinExistence type="predicted"/>
<comment type="caution">
    <text evidence="2">The sequence shown here is derived from an EMBL/GenBank/DDBJ whole genome shotgun (WGS) entry which is preliminary data.</text>
</comment>
<dbReference type="Proteomes" id="UP001139179">
    <property type="component" value="Unassembled WGS sequence"/>
</dbReference>
<evidence type="ECO:0000313" key="3">
    <source>
        <dbReference type="Proteomes" id="UP001139179"/>
    </source>
</evidence>
<evidence type="ECO:0000256" key="1">
    <source>
        <dbReference type="SAM" id="Phobius"/>
    </source>
</evidence>
<organism evidence="2 3">
    <name type="scientific">Halalkalibacter oceani</name>
    <dbReference type="NCBI Taxonomy" id="1653776"/>
    <lineage>
        <taxon>Bacteria</taxon>
        <taxon>Bacillati</taxon>
        <taxon>Bacillota</taxon>
        <taxon>Bacilli</taxon>
        <taxon>Bacillales</taxon>
        <taxon>Bacillaceae</taxon>
        <taxon>Halalkalibacter</taxon>
    </lineage>
</organism>
<reference evidence="2" key="1">
    <citation type="submission" date="2022-05" db="EMBL/GenBank/DDBJ databases">
        <title>Comparative Genomics of Spacecraft Associated Microbes.</title>
        <authorList>
            <person name="Tran M.T."/>
            <person name="Wright A."/>
            <person name="Seuylemezian A."/>
            <person name="Eisen J."/>
            <person name="Coil D."/>
        </authorList>
    </citation>
    <scope>NUCLEOTIDE SEQUENCE</scope>
    <source>
        <strain evidence="2">214.1.1</strain>
    </source>
</reference>
<dbReference type="RefSeq" id="WP_251224631.1">
    <property type="nucleotide sequence ID" value="NZ_JAMBOL010000024.1"/>
</dbReference>
<keyword evidence="1" id="KW-0472">Membrane</keyword>
<gene>
    <name evidence="2" type="ORF">M3202_17945</name>
</gene>
<sequence length="74" mass="8976">MKKLLIFFFGKRCARNRWLQGFYWFAVVFFFMMLACALLTGYMLLFVPVLLFPFMFQIVYAQFHPAVGKKKQRY</sequence>
<accession>A0A9X2IQJ4</accession>
<keyword evidence="1" id="KW-0812">Transmembrane</keyword>
<feature type="transmembrane region" description="Helical" evidence="1">
    <location>
        <begin position="21"/>
        <end position="40"/>
    </location>
</feature>
<evidence type="ECO:0000313" key="2">
    <source>
        <dbReference type="EMBL" id="MCM3715941.1"/>
    </source>
</evidence>
<feature type="transmembrane region" description="Helical" evidence="1">
    <location>
        <begin position="46"/>
        <end position="63"/>
    </location>
</feature>
<name>A0A9X2IQJ4_9BACI</name>
<protein>
    <submittedName>
        <fullName evidence="2">Uncharacterized protein</fullName>
    </submittedName>
</protein>
<dbReference type="AlphaFoldDB" id="A0A9X2IQJ4"/>
<dbReference type="EMBL" id="JAMBOL010000024">
    <property type="protein sequence ID" value="MCM3715941.1"/>
    <property type="molecule type" value="Genomic_DNA"/>
</dbReference>